<dbReference type="GO" id="GO:0000976">
    <property type="term" value="F:transcription cis-regulatory region binding"/>
    <property type="evidence" value="ECO:0007669"/>
    <property type="project" value="TreeGrafter"/>
</dbReference>
<evidence type="ECO:0000259" key="5">
    <source>
        <dbReference type="PROSITE" id="PS50977"/>
    </source>
</evidence>
<dbReference type="Pfam" id="PF00440">
    <property type="entry name" value="TetR_N"/>
    <property type="match status" value="1"/>
</dbReference>
<keyword evidence="3" id="KW-0804">Transcription</keyword>
<dbReference type="OrthoDB" id="3192968at2"/>
<evidence type="ECO:0000256" key="3">
    <source>
        <dbReference type="ARBA" id="ARBA00023163"/>
    </source>
</evidence>
<dbReference type="InterPro" id="IPR001647">
    <property type="entry name" value="HTH_TetR"/>
</dbReference>
<evidence type="ECO:0000313" key="7">
    <source>
        <dbReference type="Proteomes" id="UP000324678"/>
    </source>
</evidence>
<keyword evidence="1" id="KW-0805">Transcription regulation</keyword>
<keyword evidence="2 4" id="KW-0238">DNA-binding</keyword>
<evidence type="ECO:0000313" key="6">
    <source>
        <dbReference type="EMBL" id="QEO16151.1"/>
    </source>
</evidence>
<accession>A0A5C1YJQ8</accession>
<dbReference type="SUPFAM" id="SSF46689">
    <property type="entry name" value="Homeodomain-like"/>
    <property type="match status" value="1"/>
</dbReference>
<proteinExistence type="predicted"/>
<dbReference type="Proteomes" id="UP000324678">
    <property type="component" value="Chromosome"/>
</dbReference>
<gene>
    <name evidence="6" type="ORF">FLP10_08460</name>
</gene>
<dbReference type="PANTHER" id="PTHR30055">
    <property type="entry name" value="HTH-TYPE TRANSCRIPTIONAL REGULATOR RUTR"/>
    <property type="match status" value="1"/>
</dbReference>
<evidence type="ECO:0000256" key="4">
    <source>
        <dbReference type="PROSITE-ProRule" id="PRU00335"/>
    </source>
</evidence>
<dbReference type="PRINTS" id="PR00455">
    <property type="entry name" value="HTHTETR"/>
</dbReference>
<feature type="domain" description="HTH tetR-type" evidence="5">
    <location>
        <begin position="7"/>
        <end position="66"/>
    </location>
</feature>
<evidence type="ECO:0000256" key="2">
    <source>
        <dbReference type="ARBA" id="ARBA00023125"/>
    </source>
</evidence>
<reference evidence="6 7" key="1">
    <citation type="submission" date="2019-09" db="EMBL/GenBank/DDBJ databases">
        <title>Genome sequencing of strain KACC 19306.</title>
        <authorList>
            <person name="Heo J."/>
            <person name="Kim S.-J."/>
            <person name="Kim J.-S."/>
            <person name="Hong S.-B."/>
            <person name="Kwon S.-W."/>
        </authorList>
    </citation>
    <scope>NUCLEOTIDE SEQUENCE [LARGE SCALE GENOMIC DNA]</scope>
    <source>
        <strain evidence="6 7">KACC 19306</strain>
    </source>
</reference>
<dbReference type="InterPro" id="IPR009057">
    <property type="entry name" value="Homeodomain-like_sf"/>
</dbReference>
<dbReference type="Gene3D" id="1.10.357.10">
    <property type="entry name" value="Tetracycline Repressor, domain 2"/>
    <property type="match status" value="1"/>
</dbReference>
<dbReference type="PROSITE" id="PS50977">
    <property type="entry name" value="HTH_TETR_2"/>
    <property type="match status" value="1"/>
</dbReference>
<dbReference type="AlphaFoldDB" id="A0A5C1YJQ8"/>
<sequence length="177" mass="18676">MGPKAGPANRRALIAAAREVFHDEGFGAPLSAVAKRAGVGQGSLYRHFPDRMALAVAVFDENLAQAEERMDAPDATLDAFFDVISAQALGSTAMIEAIASHRDDERAVVLSTRLGRIVEHLREREVAAGRVAAHVTADDIVVGVSMLGLVVAQAPEADRERVSAQARAILHAAFAAS</sequence>
<feature type="DNA-binding region" description="H-T-H motif" evidence="4">
    <location>
        <begin position="29"/>
        <end position="48"/>
    </location>
</feature>
<organism evidence="6 7">
    <name type="scientific">Agromyces intestinalis</name>
    <dbReference type="NCBI Taxonomy" id="2592652"/>
    <lineage>
        <taxon>Bacteria</taxon>
        <taxon>Bacillati</taxon>
        <taxon>Actinomycetota</taxon>
        <taxon>Actinomycetes</taxon>
        <taxon>Micrococcales</taxon>
        <taxon>Microbacteriaceae</taxon>
        <taxon>Agromyces</taxon>
    </lineage>
</organism>
<dbReference type="PANTHER" id="PTHR30055:SF234">
    <property type="entry name" value="HTH-TYPE TRANSCRIPTIONAL REGULATOR BETI"/>
    <property type="match status" value="1"/>
</dbReference>
<dbReference type="InterPro" id="IPR050109">
    <property type="entry name" value="HTH-type_TetR-like_transc_reg"/>
</dbReference>
<dbReference type="EMBL" id="CP043505">
    <property type="protein sequence ID" value="QEO16151.1"/>
    <property type="molecule type" value="Genomic_DNA"/>
</dbReference>
<keyword evidence="7" id="KW-1185">Reference proteome</keyword>
<evidence type="ECO:0000256" key="1">
    <source>
        <dbReference type="ARBA" id="ARBA00023015"/>
    </source>
</evidence>
<dbReference type="KEGG" id="ail:FLP10_08460"/>
<dbReference type="GO" id="GO:0003700">
    <property type="term" value="F:DNA-binding transcription factor activity"/>
    <property type="evidence" value="ECO:0007669"/>
    <property type="project" value="TreeGrafter"/>
</dbReference>
<name>A0A5C1YJQ8_9MICO</name>
<protein>
    <submittedName>
        <fullName evidence="6">TetR/AcrR family transcriptional regulator</fullName>
    </submittedName>
</protein>